<dbReference type="Gene3D" id="3.40.449.10">
    <property type="entry name" value="Phosphoenolpyruvate Carboxykinase, domain 1"/>
    <property type="match status" value="1"/>
</dbReference>
<dbReference type="Gene3D" id="3.90.228.20">
    <property type="match status" value="1"/>
</dbReference>
<feature type="active site" evidence="11">
    <location>
        <position position="271"/>
    </location>
</feature>
<dbReference type="GO" id="GO:0046327">
    <property type="term" value="P:glycerol biosynthetic process from pyruvate"/>
    <property type="evidence" value="ECO:0007669"/>
    <property type="project" value="TreeGrafter"/>
</dbReference>
<keyword evidence="7 11" id="KW-0210">Decarboxylase</keyword>
<dbReference type="FunFam" id="3.40.449.10:FF:000005">
    <property type="entry name" value="Phosphoenolpyruvate carboxykinase [GTP]"/>
    <property type="match status" value="1"/>
</dbReference>
<evidence type="ECO:0000256" key="8">
    <source>
        <dbReference type="ARBA" id="ARBA00023134"/>
    </source>
</evidence>
<keyword evidence="11" id="KW-0963">Cytoplasm</keyword>
<dbReference type="InterPro" id="IPR035077">
    <property type="entry name" value="PEP_carboxykinase_GTP_C"/>
</dbReference>
<evidence type="ECO:0000259" key="12">
    <source>
        <dbReference type="Pfam" id="PF00821"/>
    </source>
</evidence>
<dbReference type="GO" id="GO:0005829">
    <property type="term" value="C:cytosol"/>
    <property type="evidence" value="ECO:0007669"/>
    <property type="project" value="TreeGrafter"/>
</dbReference>
<evidence type="ECO:0000313" key="15">
    <source>
        <dbReference type="Proteomes" id="UP000031419"/>
    </source>
</evidence>
<dbReference type="OrthoDB" id="9758871at2"/>
<dbReference type="Pfam" id="PF17297">
    <property type="entry name" value="PEPCK_N"/>
    <property type="match status" value="1"/>
</dbReference>
<keyword evidence="14" id="KW-0808">Transferase</keyword>
<dbReference type="HAMAP" id="MF_00452">
    <property type="entry name" value="PEPCK_GTP"/>
    <property type="match status" value="1"/>
</dbReference>
<dbReference type="GO" id="GO:0016301">
    <property type="term" value="F:kinase activity"/>
    <property type="evidence" value="ECO:0007669"/>
    <property type="project" value="UniProtKB-KW"/>
</dbReference>
<feature type="domain" description="Phosphoenolpyruvate carboxykinase GTP-utilising N-terminal" evidence="13">
    <location>
        <begin position="22"/>
        <end position="239"/>
    </location>
</feature>
<feature type="domain" description="Phosphoenolpyruvate carboxykinase C-terminal P-loop" evidence="12">
    <location>
        <begin position="243"/>
        <end position="601"/>
    </location>
</feature>
<dbReference type="Proteomes" id="UP000031419">
    <property type="component" value="Unassembled WGS sequence"/>
</dbReference>
<name>A0A073B1V3_9PSEU</name>
<dbReference type="PROSITE" id="PS00505">
    <property type="entry name" value="PEPCK_GTP"/>
    <property type="match status" value="1"/>
</dbReference>
<feature type="binding site" evidence="11">
    <location>
        <begin position="512"/>
        <end position="515"/>
    </location>
    <ligand>
        <name>GTP</name>
        <dbReference type="ChEBI" id="CHEBI:37565"/>
    </ligand>
</feature>
<keyword evidence="10 11" id="KW-0456">Lyase</keyword>
<dbReference type="SUPFAM" id="SSF53795">
    <property type="entry name" value="PEP carboxykinase-like"/>
    <property type="match status" value="1"/>
</dbReference>
<dbReference type="GO" id="GO:0071333">
    <property type="term" value="P:cellular response to glucose stimulus"/>
    <property type="evidence" value="ECO:0007669"/>
    <property type="project" value="TreeGrafter"/>
</dbReference>
<dbReference type="InterPro" id="IPR008210">
    <property type="entry name" value="PEP_carboxykinase_N"/>
</dbReference>
<organism evidence="14 15">
    <name type="scientific">Saccharopolyspora rectivirgula</name>
    <dbReference type="NCBI Taxonomy" id="28042"/>
    <lineage>
        <taxon>Bacteria</taxon>
        <taxon>Bacillati</taxon>
        <taxon>Actinomycetota</taxon>
        <taxon>Actinomycetes</taxon>
        <taxon>Pseudonocardiales</taxon>
        <taxon>Pseudonocardiaceae</taxon>
        <taxon>Saccharopolyspora</taxon>
    </lineage>
</organism>
<comment type="subcellular location">
    <subcellularLocation>
        <location evidence="11">Cytoplasm</location>
    </subcellularLocation>
</comment>
<comment type="subunit">
    <text evidence="3 11">Monomer.</text>
</comment>
<dbReference type="EMBL" id="JNVU01000004">
    <property type="protein sequence ID" value="KEI45983.1"/>
    <property type="molecule type" value="Genomic_DNA"/>
</dbReference>
<feature type="binding site" evidence="11">
    <location>
        <position position="417"/>
    </location>
    <ligand>
        <name>GTP</name>
        <dbReference type="ChEBI" id="CHEBI:37565"/>
    </ligand>
</feature>
<dbReference type="SUPFAM" id="SSF68923">
    <property type="entry name" value="PEP carboxykinase N-terminal domain"/>
    <property type="match status" value="1"/>
</dbReference>
<evidence type="ECO:0000313" key="14">
    <source>
        <dbReference type="EMBL" id="KEI45983.1"/>
    </source>
</evidence>
<keyword evidence="9 11" id="KW-0464">Manganese</keyword>
<dbReference type="GO" id="GO:0005525">
    <property type="term" value="F:GTP binding"/>
    <property type="evidence" value="ECO:0007669"/>
    <property type="project" value="UniProtKB-UniRule"/>
</dbReference>
<dbReference type="Pfam" id="PF00821">
    <property type="entry name" value="PEPCK_GTP"/>
    <property type="match status" value="1"/>
</dbReference>
<dbReference type="PIRSF" id="PIRSF001348">
    <property type="entry name" value="PEP_carboxykinase_GTP"/>
    <property type="match status" value="1"/>
</dbReference>
<feature type="binding site" evidence="11">
    <location>
        <position position="386"/>
    </location>
    <ligand>
        <name>GTP</name>
        <dbReference type="ChEBI" id="CHEBI:37565"/>
    </ligand>
</feature>
<feature type="binding site" evidence="11">
    <location>
        <position position="227"/>
    </location>
    <ligand>
        <name>Mn(2+)</name>
        <dbReference type="ChEBI" id="CHEBI:29035"/>
    </ligand>
</feature>
<dbReference type="Gene3D" id="2.170.8.10">
    <property type="entry name" value="Phosphoenolpyruvate Carboxykinase, domain 2"/>
    <property type="match status" value="1"/>
</dbReference>
<evidence type="ECO:0000256" key="11">
    <source>
        <dbReference type="HAMAP-Rule" id="MF_00452"/>
    </source>
</evidence>
<accession>A0A073B1V3</accession>
<dbReference type="InterPro" id="IPR035078">
    <property type="entry name" value="PEP_carboxykinase_GTP_N"/>
</dbReference>
<evidence type="ECO:0000256" key="10">
    <source>
        <dbReference type="ARBA" id="ARBA00023239"/>
    </source>
</evidence>
<keyword evidence="6 11" id="KW-0547">Nucleotide-binding</keyword>
<sequence>MTATTIPGLDQAPTKHERLLAWVREVAELTTPDQVVWCDGSQEEWKRLTDRLVEAGTFVRLDKKPNSFYAASDPSDVARVEERTFICTREKKDAGVTNNWVDPAEMKATMTELYRGCMRGRTMYVIPFCMGPLDAEDPKLGVEITDSEYVVVSMHIMTRMGSKVLERLGEDREFVPALHSVGAPLEPGQEDVPWPCNETKYITHFPEERAIWSYGSGYGGNALLGKKCYSLRIASAMARDEGWLAEHMLILKLISPENKVYYVAAAFPSACGKTNMAMLRPTIPGWKVETLGDDIAWMRFGEDGRLYAVNPEAGFFGVAPGTNWKTNPHAMETIEKGNSIFTNVALTDDGDVWWEGMEGDPQHLIDWKGRDWTPDSDEPAAHPNSRYCTPMSQCPILAPEWDDPKGVPISAILFGGRRKTTVPLVSEAFDWQHGVFLGATLSSEKTAAAAGKVGEVRRDPMAMLPFLGYNVGDYFQHWVNIGQKTDASKLPRIYYVNWFRRGEDGRFLWPGFGENSRVLKWITERIEGKASAHDTAIGRVPSAADLDLSGLETPEEDVNAALAVNDEEWKAEIPLIEEWFDKIGDALPASMKDELAALKKRLGL</sequence>
<evidence type="ECO:0000256" key="9">
    <source>
        <dbReference type="ARBA" id="ARBA00023211"/>
    </source>
</evidence>
<gene>
    <name evidence="11" type="primary">pckG</name>
    <name evidence="14" type="ORF">GU90_00960</name>
</gene>
<evidence type="ECO:0000256" key="3">
    <source>
        <dbReference type="ARBA" id="ARBA00011245"/>
    </source>
</evidence>
<dbReference type="STRING" id="28042.GU90_00960"/>
<dbReference type="EC" id="4.1.1.32" evidence="11"/>
<dbReference type="AlphaFoldDB" id="A0A073B1V3"/>
<evidence type="ECO:0000256" key="4">
    <source>
        <dbReference type="ARBA" id="ARBA00022432"/>
    </source>
</evidence>
<keyword evidence="8 11" id="KW-0342">GTP-binding</keyword>
<feature type="binding site" evidence="11">
    <location>
        <begin position="270"/>
        <end position="275"/>
    </location>
    <ligand>
        <name>GTP</name>
        <dbReference type="ChEBI" id="CHEBI:37565"/>
    </ligand>
</feature>
<feature type="binding site" evidence="11">
    <location>
        <position position="294"/>
    </location>
    <ligand>
        <name>Mn(2+)</name>
        <dbReference type="ChEBI" id="CHEBI:29035"/>
    </ligand>
</feature>
<reference evidence="14 15" key="1">
    <citation type="submission" date="2014-06" db="EMBL/GenBank/DDBJ databases">
        <title>Saccharopolyspora rectivirgula DSM-43113 Genome sequencing.</title>
        <authorList>
            <person name="Barrera C."/>
            <person name="Millon L."/>
            <person name="Rognon B."/>
            <person name="Zaugg C."/>
            <person name="Monod M."/>
        </authorList>
    </citation>
    <scope>NUCLEOTIDE SEQUENCE [LARGE SCALE GENOMIC DNA]</scope>
    <source>
        <strain evidence="14 15">DSM 43113</strain>
    </source>
</reference>
<comment type="caution">
    <text evidence="14">The sequence shown here is derived from an EMBL/GenBank/DDBJ whole genome shotgun (WGS) entry which is preliminary data.</text>
</comment>
<keyword evidence="4 11" id="KW-0312">Gluconeogenesis</keyword>
<feature type="binding site" evidence="11">
    <location>
        <position position="79"/>
    </location>
    <ligand>
        <name>substrate</name>
    </ligand>
</feature>
<evidence type="ECO:0000256" key="6">
    <source>
        <dbReference type="ARBA" id="ARBA00022741"/>
    </source>
</evidence>
<dbReference type="RefSeq" id="WP_029721140.1">
    <property type="nucleotide sequence ID" value="NZ_JAJUIW010000029.1"/>
</dbReference>
<protein>
    <recommendedName>
        <fullName evidence="11">Phosphoenolpyruvate carboxykinase [GTP]</fullName>
        <shortName evidence="11">PEP carboxykinase</shortName>
        <shortName evidence="11">PEPCK</shortName>
        <ecNumber evidence="11">4.1.1.32</ecNumber>
    </recommendedName>
    <alternativeName>
        <fullName evidence="11">GTP-dependent phosphoenolpyruvate carboxykinase</fullName>
        <shortName evidence="11">GTP-PEPCK</shortName>
    </alternativeName>
</protein>
<dbReference type="CDD" id="cd00819">
    <property type="entry name" value="PEPCK_GTP"/>
    <property type="match status" value="1"/>
</dbReference>
<feature type="binding site" evidence="11">
    <location>
        <begin position="384"/>
        <end position="386"/>
    </location>
    <ligand>
        <name>substrate</name>
    </ligand>
</feature>
<proteinExistence type="inferred from homology"/>
<evidence type="ECO:0000259" key="13">
    <source>
        <dbReference type="Pfam" id="PF17297"/>
    </source>
</evidence>
<dbReference type="PANTHER" id="PTHR11561:SF0">
    <property type="entry name" value="PHOSPHOENOLPYRUVATE CARBOXYKINASE [GTP]-RELATED"/>
    <property type="match status" value="1"/>
</dbReference>
<dbReference type="InterPro" id="IPR008209">
    <property type="entry name" value="PEP_carboxykinase_GTP"/>
</dbReference>
<dbReference type="InterPro" id="IPR013035">
    <property type="entry name" value="PEP_carboxykinase_C"/>
</dbReference>
<dbReference type="UniPathway" id="UPA00138"/>
<dbReference type="InterPro" id="IPR018091">
    <property type="entry name" value="PEP_carboxykin_GTP_CS"/>
</dbReference>
<dbReference type="GO" id="GO:0030145">
    <property type="term" value="F:manganese ion binding"/>
    <property type="evidence" value="ECO:0007669"/>
    <property type="project" value="UniProtKB-UniRule"/>
</dbReference>
<feature type="binding site" evidence="11">
    <location>
        <position position="269"/>
    </location>
    <ligand>
        <name>substrate</name>
    </ligand>
</feature>
<comment type="function">
    <text evidence="11">Catalyzes the conversion of oxaloacetate (OAA) to phosphoenolpyruvate (PEP), the rate-limiting step in the metabolic pathway that produces glucose from lactate and other precursors derived from the citric acid cycle.</text>
</comment>
<dbReference type="GO" id="GO:0006107">
    <property type="term" value="P:oxaloacetate metabolic process"/>
    <property type="evidence" value="ECO:0007669"/>
    <property type="project" value="TreeGrafter"/>
</dbReference>
<keyword evidence="14" id="KW-0670">Pyruvate</keyword>
<keyword evidence="15" id="KW-1185">Reference proteome</keyword>
<dbReference type="GO" id="GO:0033993">
    <property type="term" value="P:response to lipid"/>
    <property type="evidence" value="ECO:0007669"/>
    <property type="project" value="TreeGrafter"/>
</dbReference>
<feature type="binding site" evidence="11">
    <location>
        <begin position="218"/>
        <end position="220"/>
    </location>
    <ligand>
        <name>substrate</name>
    </ligand>
</feature>
<dbReference type="PANTHER" id="PTHR11561">
    <property type="entry name" value="PHOSPHOENOLPYRUVATE CARBOXYKINASE"/>
    <property type="match status" value="1"/>
</dbReference>
<dbReference type="GO" id="GO:0004613">
    <property type="term" value="F:phosphoenolpyruvate carboxykinase (GTP) activity"/>
    <property type="evidence" value="ECO:0007669"/>
    <property type="project" value="UniProtKB-UniRule"/>
</dbReference>
<keyword evidence="14" id="KW-0418">Kinase</keyword>
<comment type="pathway">
    <text evidence="1 11">Carbohydrate biosynthesis; gluconeogenesis.</text>
</comment>
<evidence type="ECO:0000256" key="5">
    <source>
        <dbReference type="ARBA" id="ARBA00022723"/>
    </source>
</evidence>
<keyword evidence="5 11" id="KW-0479">Metal-binding</keyword>
<comment type="catalytic activity">
    <reaction evidence="11">
        <text>oxaloacetate + GTP = phosphoenolpyruvate + GDP + CO2</text>
        <dbReference type="Rhea" id="RHEA:10388"/>
        <dbReference type="ChEBI" id="CHEBI:16452"/>
        <dbReference type="ChEBI" id="CHEBI:16526"/>
        <dbReference type="ChEBI" id="CHEBI:37565"/>
        <dbReference type="ChEBI" id="CHEBI:58189"/>
        <dbReference type="ChEBI" id="CHEBI:58702"/>
        <dbReference type="EC" id="4.1.1.32"/>
    </reaction>
</comment>
<evidence type="ECO:0000256" key="7">
    <source>
        <dbReference type="ARBA" id="ARBA00022793"/>
    </source>
</evidence>
<comment type="cofactor">
    <cofactor evidence="11">
        <name>Mn(2+)</name>
        <dbReference type="ChEBI" id="CHEBI:29035"/>
    </cofactor>
    <text evidence="11">Binds 1 Mn(2+) ion per subunit.</text>
</comment>
<dbReference type="NCBIfam" id="NF003253">
    <property type="entry name" value="PRK04210.1"/>
    <property type="match status" value="1"/>
</dbReference>
<feature type="binding site" evidence="11">
    <location>
        <position position="247"/>
    </location>
    <ligand>
        <name>Mn(2+)</name>
        <dbReference type="ChEBI" id="CHEBI:29035"/>
    </ligand>
</feature>
<evidence type="ECO:0000256" key="2">
    <source>
        <dbReference type="ARBA" id="ARBA00005796"/>
    </source>
</evidence>
<dbReference type="GO" id="GO:0042594">
    <property type="term" value="P:response to starvation"/>
    <property type="evidence" value="ECO:0007669"/>
    <property type="project" value="TreeGrafter"/>
</dbReference>
<evidence type="ECO:0000256" key="1">
    <source>
        <dbReference type="ARBA" id="ARBA00004742"/>
    </source>
</evidence>
<dbReference type="GO" id="GO:0019543">
    <property type="term" value="P:propionate catabolic process"/>
    <property type="evidence" value="ECO:0007669"/>
    <property type="project" value="TreeGrafter"/>
</dbReference>
<dbReference type="eggNOG" id="COG1274">
    <property type="taxonomic scope" value="Bacteria"/>
</dbReference>
<comment type="similarity">
    <text evidence="2 11">Belongs to the phosphoenolpyruvate carboxykinase [GTP] family.</text>
</comment>
<dbReference type="GO" id="GO:0006094">
    <property type="term" value="P:gluconeogenesis"/>
    <property type="evidence" value="ECO:0007669"/>
    <property type="project" value="UniProtKB-UniRule"/>
</dbReference>